<dbReference type="InterPro" id="IPR051336">
    <property type="entry name" value="RhoGEF_Guanine_NuclExch_SF"/>
</dbReference>
<accession>A0A452V7A7</accession>
<organism evidence="2">
    <name type="scientific">Ursus maritimus</name>
    <name type="common">Polar bear</name>
    <name type="synonym">Thalarctos maritimus</name>
    <dbReference type="NCBI Taxonomy" id="29073"/>
    <lineage>
        <taxon>Eukaryota</taxon>
        <taxon>Metazoa</taxon>
        <taxon>Chordata</taxon>
        <taxon>Craniata</taxon>
        <taxon>Vertebrata</taxon>
        <taxon>Euteleostomi</taxon>
        <taxon>Mammalia</taxon>
        <taxon>Eutheria</taxon>
        <taxon>Laurasiatheria</taxon>
        <taxon>Carnivora</taxon>
        <taxon>Caniformia</taxon>
        <taxon>Ursidae</taxon>
        <taxon>Ursus</taxon>
    </lineage>
</organism>
<evidence type="ECO:0008006" key="3">
    <source>
        <dbReference type="Google" id="ProtNLM"/>
    </source>
</evidence>
<name>A0A452V7A7_URSMA</name>
<evidence type="ECO:0000256" key="1">
    <source>
        <dbReference type="ARBA" id="ARBA00022658"/>
    </source>
</evidence>
<proteinExistence type="predicted"/>
<dbReference type="GO" id="GO:0005085">
    <property type="term" value="F:guanyl-nucleotide exchange factor activity"/>
    <property type="evidence" value="ECO:0007669"/>
    <property type="project" value="UniProtKB-KW"/>
</dbReference>
<sequence>MKSYYVYSEWCSWLLSVAEDEIMHQDITPLCAADIQDQLKKRFAYLSGGRGQDGSPVITFPDYPAFGDVPDKEFQNVMTYLTSIPSLQDAGIGFILVIDRRQDKWTSVKASILRIAGCYPVVFQQPRHLILPVPEPAAGTPLPAFSRRRAAAVAAALWLFLAAGTVREGRVKSAASALPTSSMWSASPTLALGSRGPERQSRGCWRGRLCCSQAVPKPLTPDGVKSS</sequence>
<dbReference type="PANTHER" id="PTHR22826:SF115">
    <property type="entry name" value="GUANINE NUCLEOTIDE EXCHANGE FACTOR DBS"/>
    <property type="match status" value="1"/>
</dbReference>
<dbReference type="GO" id="GO:0005737">
    <property type="term" value="C:cytoplasm"/>
    <property type="evidence" value="ECO:0007669"/>
    <property type="project" value="TreeGrafter"/>
</dbReference>
<dbReference type="GeneTree" id="ENSGT00940000157874"/>
<dbReference type="GO" id="GO:0035025">
    <property type="term" value="P:positive regulation of Rho protein signal transduction"/>
    <property type="evidence" value="ECO:0007669"/>
    <property type="project" value="TreeGrafter"/>
</dbReference>
<reference evidence="2" key="1">
    <citation type="submission" date="2019-03" db="UniProtKB">
        <authorList>
            <consortium name="Ensembl"/>
        </authorList>
    </citation>
    <scope>IDENTIFICATION</scope>
</reference>
<dbReference type="PANTHER" id="PTHR22826">
    <property type="entry name" value="RHO GUANINE EXCHANGE FACTOR-RELATED"/>
    <property type="match status" value="1"/>
</dbReference>
<keyword evidence="1" id="KW-0344">Guanine-nucleotide releasing factor</keyword>
<dbReference type="AlphaFoldDB" id="A0A452V7A7"/>
<dbReference type="Ensembl" id="ENSUMAT00000034789.1">
    <property type="protein sequence ID" value="ENSUMAP00000029435.1"/>
    <property type="gene ID" value="ENSUMAG00000021340.1"/>
</dbReference>
<protein>
    <recommendedName>
        <fullName evidence="3">Guanine nucleotide exchange factor DBS-like</fullName>
    </recommendedName>
</protein>
<evidence type="ECO:0000313" key="2">
    <source>
        <dbReference type="Ensembl" id="ENSUMAP00000029435"/>
    </source>
</evidence>